<dbReference type="Gene3D" id="2.70.150.10">
    <property type="entry name" value="Calcium-transporting ATPase, cytoplasmic transduction domain A"/>
    <property type="match status" value="1"/>
</dbReference>
<dbReference type="Pfam" id="PF00702">
    <property type="entry name" value="Hydrolase"/>
    <property type="match status" value="1"/>
</dbReference>
<dbReference type="NCBIfam" id="TIGR01494">
    <property type="entry name" value="ATPase_P-type"/>
    <property type="match status" value="2"/>
</dbReference>
<dbReference type="SFLD" id="SFLDS00003">
    <property type="entry name" value="Haloacid_Dehalogenase"/>
    <property type="match status" value="1"/>
</dbReference>
<comment type="caution">
    <text evidence="10">The sequence shown here is derived from an EMBL/GenBank/DDBJ whole genome shotgun (WGS) entry which is preliminary data.</text>
</comment>
<accession>A0A0G1TTB0</accession>
<feature type="transmembrane region" description="Helical" evidence="8">
    <location>
        <begin position="63"/>
        <end position="79"/>
    </location>
</feature>
<feature type="transmembrane region" description="Helical" evidence="8">
    <location>
        <begin position="750"/>
        <end position="769"/>
    </location>
</feature>
<sequence>MSAQGLSAQEARTLLAQFGPNSLPEKRQQSDASIFLSQLKNPLVYVLIAAAFVTFIFQSKTDTLVIFVAILLNTVLGFVQERKAGRALDALKKMLQPIATVVRDGIQVGIAAREVVPGDWVVLNQGDRICADGRAVKANRLHISEAILTGESVPVQKLVDDMLYMGTIVVSGNGAMLVEKVGAQAQMGKIAGEVQSISQETPLKKQLARFSKQLSVLVLALTLFVFLAGLALGKEPVEMFTTAVALAVAAIPEGLLVGLTVILAIGMQRILKQKGLVRNLVSAETLGDVTTICTDKTGTLTLGEMRVVDVIGDEMAIAKQVLIANDRDDPIVVAAWEWANEKLEDTRQILEGHWQIDSIPFSSAHRVFVSLNRLTDHQRVFYLNGAPEELLARSTVTQAEREFLHQKIEELSSQGKRLLGLAQKVVPHSVDKADYRLVEKDLAWVGLLAFSDPVRPDVKAALVKARDAGIKLAVITGDYSRTAIFVMRQLGLRVEQSHIMLGKEIEHLSVGELAARLKGLVGTMLFARTSPDQKLKIVSALKLNNEVVAMTGDGVNDAPALAKADIGIVVGEATEVAKESADLILLDSSFSTIVAAIEEGRGIFDNIRKVLLYLMSDAFQIIVAVFLSLILKYPLPVSAAQVLWINLVSDGFPDLALTVDPKRKGLMLAPPRSPKEPLFTNWMRWMILMVSLIGGMAGFLLFVYVYKTTGNAELARSATFAVLGINTLFYVFSIRTLTEPVWKSNVFANKWLIFAVFVGFVLQMSPFVFESLQTLFGIEPLGGLWYYVIGISGMMFVLVELGKWVSRERFDKVG</sequence>
<dbReference type="Pfam" id="PF00690">
    <property type="entry name" value="Cation_ATPase_N"/>
    <property type="match status" value="1"/>
</dbReference>
<feature type="domain" description="Cation-transporting P-type ATPase N-terminal" evidence="9">
    <location>
        <begin position="1"/>
        <end position="59"/>
    </location>
</feature>
<dbReference type="Gene3D" id="3.40.50.1000">
    <property type="entry name" value="HAD superfamily/HAD-like"/>
    <property type="match status" value="2"/>
</dbReference>
<dbReference type="GO" id="GO:0005524">
    <property type="term" value="F:ATP binding"/>
    <property type="evidence" value="ECO:0007669"/>
    <property type="project" value="UniProtKB-KW"/>
</dbReference>
<dbReference type="Gene3D" id="3.40.1110.10">
    <property type="entry name" value="Calcium-transporting ATPase, cytoplasmic domain N"/>
    <property type="match status" value="2"/>
</dbReference>
<dbReference type="InterPro" id="IPR004014">
    <property type="entry name" value="ATPase_P-typ_cation-transptr_N"/>
</dbReference>
<dbReference type="Pfam" id="PF00689">
    <property type="entry name" value="Cation_ATPase_C"/>
    <property type="match status" value="1"/>
</dbReference>
<feature type="transmembrane region" description="Helical" evidence="8">
    <location>
        <begin position="784"/>
        <end position="802"/>
    </location>
</feature>
<dbReference type="EMBL" id="LCNN01000012">
    <property type="protein sequence ID" value="KKU57403.1"/>
    <property type="molecule type" value="Genomic_DNA"/>
</dbReference>
<evidence type="ECO:0000256" key="3">
    <source>
        <dbReference type="ARBA" id="ARBA00022741"/>
    </source>
</evidence>
<name>A0A0G1TTB0_UNCKA</name>
<dbReference type="InterPro" id="IPR023299">
    <property type="entry name" value="ATPase_P-typ_cyto_dom_N"/>
</dbReference>
<dbReference type="Proteomes" id="UP000034684">
    <property type="component" value="Unassembled WGS sequence"/>
</dbReference>
<feature type="transmembrane region" description="Helical" evidence="8">
    <location>
        <begin position="39"/>
        <end position="57"/>
    </location>
</feature>
<dbReference type="InterPro" id="IPR059000">
    <property type="entry name" value="ATPase_P-type_domA"/>
</dbReference>
<organism evidence="10 11">
    <name type="scientific">candidate division WWE3 bacterium GW2011_GWB1_47_11</name>
    <dbReference type="NCBI Taxonomy" id="1619117"/>
    <lineage>
        <taxon>Bacteria</taxon>
        <taxon>Katanobacteria</taxon>
    </lineage>
</organism>
<dbReference type="Gene3D" id="1.20.1110.10">
    <property type="entry name" value="Calcium-transporting ATPase, transmembrane domain"/>
    <property type="match status" value="3"/>
</dbReference>
<evidence type="ECO:0000256" key="4">
    <source>
        <dbReference type="ARBA" id="ARBA00022840"/>
    </source>
</evidence>
<dbReference type="InterPro" id="IPR044492">
    <property type="entry name" value="P_typ_ATPase_HD_dom"/>
</dbReference>
<reference evidence="10 11" key="1">
    <citation type="journal article" date="2015" name="Nature">
        <title>rRNA introns, odd ribosomes, and small enigmatic genomes across a large radiation of phyla.</title>
        <authorList>
            <person name="Brown C.T."/>
            <person name="Hug L.A."/>
            <person name="Thomas B.C."/>
            <person name="Sharon I."/>
            <person name="Castelle C.J."/>
            <person name="Singh A."/>
            <person name="Wilkins M.J."/>
            <person name="Williams K.H."/>
            <person name="Banfield J.F."/>
        </authorList>
    </citation>
    <scope>NUCLEOTIDE SEQUENCE [LARGE SCALE GENOMIC DNA]</scope>
</reference>
<protein>
    <submittedName>
        <fullName evidence="10">Cation-transporting ATPase A, P type (ATPase, E1-E2 type)</fullName>
    </submittedName>
</protein>
<dbReference type="InterPro" id="IPR006068">
    <property type="entry name" value="ATPase_P-typ_cation-transptr_C"/>
</dbReference>
<feature type="transmembrane region" description="Helical" evidence="8">
    <location>
        <begin position="682"/>
        <end position="706"/>
    </location>
</feature>
<proteinExistence type="predicted"/>
<dbReference type="PRINTS" id="PR00120">
    <property type="entry name" value="HATPASE"/>
</dbReference>
<dbReference type="InterPro" id="IPR001757">
    <property type="entry name" value="P_typ_ATPase"/>
</dbReference>
<dbReference type="PANTHER" id="PTHR42861">
    <property type="entry name" value="CALCIUM-TRANSPORTING ATPASE"/>
    <property type="match status" value="1"/>
</dbReference>
<dbReference type="InterPro" id="IPR023214">
    <property type="entry name" value="HAD_sf"/>
</dbReference>
<keyword evidence="2 8" id="KW-0812">Transmembrane</keyword>
<feature type="transmembrane region" description="Helical" evidence="8">
    <location>
        <begin position="610"/>
        <end position="631"/>
    </location>
</feature>
<keyword evidence="5" id="KW-1278">Translocase</keyword>
<evidence type="ECO:0000256" key="5">
    <source>
        <dbReference type="ARBA" id="ARBA00022967"/>
    </source>
</evidence>
<evidence type="ECO:0000256" key="7">
    <source>
        <dbReference type="ARBA" id="ARBA00023136"/>
    </source>
</evidence>
<dbReference type="SUPFAM" id="SSF81653">
    <property type="entry name" value="Calcium ATPase, transduction domain A"/>
    <property type="match status" value="1"/>
</dbReference>
<evidence type="ECO:0000256" key="2">
    <source>
        <dbReference type="ARBA" id="ARBA00022692"/>
    </source>
</evidence>
<evidence type="ECO:0000256" key="1">
    <source>
        <dbReference type="ARBA" id="ARBA00004141"/>
    </source>
</evidence>
<dbReference type="SUPFAM" id="SSF56784">
    <property type="entry name" value="HAD-like"/>
    <property type="match status" value="1"/>
</dbReference>
<keyword evidence="3" id="KW-0547">Nucleotide-binding</keyword>
<dbReference type="InterPro" id="IPR036412">
    <property type="entry name" value="HAD-like_sf"/>
</dbReference>
<keyword evidence="7 8" id="KW-0472">Membrane</keyword>
<evidence type="ECO:0000313" key="10">
    <source>
        <dbReference type="EMBL" id="KKU57403.1"/>
    </source>
</evidence>
<dbReference type="SFLD" id="SFLDG00002">
    <property type="entry name" value="C1.7:_P-type_atpase_like"/>
    <property type="match status" value="1"/>
</dbReference>
<evidence type="ECO:0000256" key="8">
    <source>
        <dbReference type="SAM" id="Phobius"/>
    </source>
</evidence>
<dbReference type="PRINTS" id="PR00119">
    <property type="entry name" value="CATATPASE"/>
</dbReference>
<gene>
    <name evidence="10" type="ORF">UX79_C0012G0005</name>
</gene>
<dbReference type="AlphaFoldDB" id="A0A0G1TTB0"/>
<dbReference type="InterPro" id="IPR023298">
    <property type="entry name" value="ATPase_P-typ_TM_dom_sf"/>
</dbReference>
<comment type="subcellular location">
    <subcellularLocation>
        <location evidence="1">Membrane</location>
        <topology evidence="1">Multi-pass membrane protein</topology>
    </subcellularLocation>
</comment>
<dbReference type="SMART" id="SM00831">
    <property type="entry name" value="Cation_ATPase_N"/>
    <property type="match status" value="1"/>
</dbReference>
<dbReference type="GO" id="GO:0016020">
    <property type="term" value="C:membrane"/>
    <property type="evidence" value="ECO:0007669"/>
    <property type="project" value="UniProtKB-SubCell"/>
</dbReference>
<dbReference type="GO" id="GO:0016887">
    <property type="term" value="F:ATP hydrolysis activity"/>
    <property type="evidence" value="ECO:0007669"/>
    <property type="project" value="InterPro"/>
</dbReference>
<keyword evidence="4" id="KW-0067">ATP-binding</keyword>
<dbReference type="InterPro" id="IPR018303">
    <property type="entry name" value="ATPase_P-typ_P_site"/>
</dbReference>
<dbReference type="InterPro" id="IPR008250">
    <property type="entry name" value="ATPase_P-typ_transduc_dom_A_sf"/>
</dbReference>
<evidence type="ECO:0000256" key="6">
    <source>
        <dbReference type="ARBA" id="ARBA00022989"/>
    </source>
</evidence>
<dbReference type="Pfam" id="PF00122">
    <property type="entry name" value="E1-E2_ATPase"/>
    <property type="match status" value="1"/>
</dbReference>
<feature type="transmembrane region" description="Helical" evidence="8">
    <location>
        <begin position="239"/>
        <end position="265"/>
    </location>
</feature>
<dbReference type="PROSITE" id="PS00154">
    <property type="entry name" value="ATPASE_E1_E2"/>
    <property type="match status" value="1"/>
</dbReference>
<feature type="transmembrane region" description="Helical" evidence="8">
    <location>
        <begin position="214"/>
        <end position="233"/>
    </location>
</feature>
<keyword evidence="6 8" id="KW-1133">Transmembrane helix</keyword>
<dbReference type="SFLD" id="SFLDF00027">
    <property type="entry name" value="p-type_atpase"/>
    <property type="match status" value="1"/>
</dbReference>
<evidence type="ECO:0000313" key="11">
    <source>
        <dbReference type="Proteomes" id="UP000034684"/>
    </source>
</evidence>
<evidence type="ECO:0000259" key="9">
    <source>
        <dbReference type="SMART" id="SM00831"/>
    </source>
</evidence>
<dbReference type="SUPFAM" id="SSF81665">
    <property type="entry name" value="Calcium ATPase, transmembrane domain M"/>
    <property type="match status" value="1"/>
</dbReference>